<organism evidence="1 2">
    <name type="scientific">Psophocarpus tetragonolobus</name>
    <name type="common">Winged bean</name>
    <name type="synonym">Dolichos tetragonolobus</name>
    <dbReference type="NCBI Taxonomy" id="3891"/>
    <lineage>
        <taxon>Eukaryota</taxon>
        <taxon>Viridiplantae</taxon>
        <taxon>Streptophyta</taxon>
        <taxon>Embryophyta</taxon>
        <taxon>Tracheophyta</taxon>
        <taxon>Spermatophyta</taxon>
        <taxon>Magnoliopsida</taxon>
        <taxon>eudicotyledons</taxon>
        <taxon>Gunneridae</taxon>
        <taxon>Pentapetalae</taxon>
        <taxon>rosids</taxon>
        <taxon>fabids</taxon>
        <taxon>Fabales</taxon>
        <taxon>Fabaceae</taxon>
        <taxon>Papilionoideae</taxon>
        <taxon>50 kb inversion clade</taxon>
        <taxon>NPAAA clade</taxon>
        <taxon>indigoferoid/millettioid clade</taxon>
        <taxon>Phaseoleae</taxon>
        <taxon>Psophocarpus</taxon>
    </lineage>
</organism>
<sequence>MQELMCKRQKGRDVPVAPQQPKRVHLYFPLGVRHSGEVGSASGSSSTTPMLISAAAGGVPTGLTPHQGQLVYHYHKEGMAQLDHCTVTPKASYLWNAKLTFVQFLPDEKLGIGWDAVAEHQRAEEGEVVVEVPDEAVKGVCLGDESANCGNELSA</sequence>
<dbReference type="Proteomes" id="UP001386955">
    <property type="component" value="Unassembled WGS sequence"/>
</dbReference>
<gene>
    <name evidence="1" type="ORF">VNO78_07573</name>
</gene>
<name>A0AAN9SVJ4_PSOTE</name>
<accession>A0AAN9SVJ4</accession>
<evidence type="ECO:0000313" key="1">
    <source>
        <dbReference type="EMBL" id="KAK7405961.1"/>
    </source>
</evidence>
<keyword evidence="2" id="KW-1185">Reference proteome</keyword>
<dbReference type="AlphaFoldDB" id="A0AAN9SVJ4"/>
<proteinExistence type="predicted"/>
<reference evidence="1 2" key="1">
    <citation type="submission" date="2024-01" db="EMBL/GenBank/DDBJ databases">
        <title>The genomes of 5 underutilized Papilionoideae crops provide insights into root nodulation and disease resistanc.</title>
        <authorList>
            <person name="Jiang F."/>
        </authorList>
    </citation>
    <scope>NUCLEOTIDE SEQUENCE [LARGE SCALE GENOMIC DNA]</scope>
    <source>
        <strain evidence="1">DUOXIRENSHENG_FW03</strain>
        <tissue evidence="1">Leaves</tissue>
    </source>
</reference>
<protein>
    <submittedName>
        <fullName evidence="1">Uncharacterized protein</fullName>
    </submittedName>
</protein>
<dbReference type="EMBL" id="JAYMYS010000002">
    <property type="protein sequence ID" value="KAK7405961.1"/>
    <property type="molecule type" value="Genomic_DNA"/>
</dbReference>
<comment type="caution">
    <text evidence="1">The sequence shown here is derived from an EMBL/GenBank/DDBJ whole genome shotgun (WGS) entry which is preliminary data.</text>
</comment>
<evidence type="ECO:0000313" key="2">
    <source>
        <dbReference type="Proteomes" id="UP001386955"/>
    </source>
</evidence>